<gene>
    <name evidence="2" type="ORF">DVH24_040002</name>
</gene>
<dbReference type="EMBL" id="RDQH01000340">
    <property type="protein sequence ID" value="RXH78031.1"/>
    <property type="molecule type" value="Genomic_DNA"/>
</dbReference>
<protein>
    <recommendedName>
        <fullName evidence="1">RPW8 domain-containing protein</fullName>
    </recommendedName>
</protein>
<feature type="domain" description="RPW8" evidence="1">
    <location>
        <begin position="108"/>
        <end position="237"/>
    </location>
</feature>
<comment type="caution">
    <text evidence="2">The sequence shown here is derived from an EMBL/GenBank/DDBJ whole genome shotgun (WGS) entry which is preliminary data.</text>
</comment>
<dbReference type="InterPro" id="IPR008808">
    <property type="entry name" value="Powdery_mildew-R_dom"/>
</dbReference>
<proteinExistence type="predicted"/>
<dbReference type="Pfam" id="PF05659">
    <property type="entry name" value="RPW8"/>
    <property type="match status" value="1"/>
</dbReference>
<reference evidence="2 3" key="1">
    <citation type="submission" date="2018-10" db="EMBL/GenBank/DDBJ databases">
        <title>A high-quality apple genome assembly.</title>
        <authorList>
            <person name="Hu J."/>
        </authorList>
    </citation>
    <scope>NUCLEOTIDE SEQUENCE [LARGE SCALE GENOMIC DNA]</scope>
    <source>
        <strain evidence="3">cv. HFTH1</strain>
        <tissue evidence="2">Young leaf</tissue>
    </source>
</reference>
<keyword evidence="3" id="KW-1185">Reference proteome</keyword>
<evidence type="ECO:0000313" key="2">
    <source>
        <dbReference type="EMBL" id="RXH78031.1"/>
    </source>
</evidence>
<sequence>MKAILLLNRKIHKRQLKLATRQSKLLKRERDILRALQEAKGVQKLSGSNTQTVAQERIGGSGLKQASKLLKRERDMLRARQEAKGVQGLSGSNTQTVVQEQIGGSGLKQAAPINGGGAALEAVFEVLFSAVIQTKEKTRVFKRILGHLESTLYNIKPLIEEIAEYNQLLHLTEEELETFRVEMEKGVELVHKCSKISLRENNKKYEYTNKLFGLNDPLQRLINRQKVQLARENAWFR</sequence>
<dbReference type="Proteomes" id="UP000290289">
    <property type="component" value="Chromosome 14"/>
</dbReference>
<name>A0A498I917_MALDO</name>
<organism evidence="2 3">
    <name type="scientific">Malus domestica</name>
    <name type="common">Apple</name>
    <name type="synonym">Pyrus malus</name>
    <dbReference type="NCBI Taxonomy" id="3750"/>
    <lineage>
        <taxon>Eukaryota</taxon>
        <taxon>Viridiplantae</taxon>
        <taxon>Streptophyta</taxon>
        <taxon>Embryophyta</taxon>
        <taxon>Tracheophyta</taxon>
        <taxon>Spermatophyta</taxon>
        <taxon>Magnoliopsida</taxon>
        <taxon>eudicotyledons</taxon>
        <taxon>Gunneridae</taxon>
        <taxon>Pentapetalae</taxon>
        <taxon>rosids</taxon>
        <taxon>fabids</taxon>
        <taxon>Rosales</taxon>
        <taxon>Rosaceae</taxon>
        <taxon>Amygdaloideae</taxon>
        <taxon>Maleae</taxon>
        <taxon>Malus</taxon>
    </lineage>
</organism>
<evidence type="ECO:0000259" key="1">
    <source>
        <dbReference type="PROSITE" id="PS51153"/>
    </source>
</evidence>
<dbReference type="AlphaFoldDB" id="A0A498I917"/>
<accession>A0A498I917</accession>
<dbReference type="PROSITE" id="PS51153">
    <property type="entry name" value="RPW8"/>
    <property type="match status" value="1"/>
</dbReference>
<evidence type="ECO:0000313" key="3">
    <source>
        <dbReference type="Proteomes" id="UP000290289"/>
    </source>
</evidence>